<dbReference type="GO" id="GO:0006508">
    <property type="term" value="P:proteolysis"/>
    <property type="evidence" value="ECO:0007669"/>
    <property type="project" value="UniProtKB-KW"/>
</dbReference>
<keyword evidence="12" id="KW-0328">Glycosyltransferase</keyword>
<evidence type="ECO:0000313" key="39">
    <source>
        <dbReference type="EMBL" id="KAH0510645.1"/>
    </source>
</evidence>
<keyword evidence="14 35" id="KW-0812">Transmembrane</keyword>
<dbReference type="Gene3D" id="1.20.1270.60">
    <property type="entry name" value="Arfaptin homology (AH) domain/BAR domain"/>
    <property type="match status" value="1"/>
</dbReference>
<keyword evidence="9" id="KW-0963">Cytoplasm</keyword>
<evidence type="ECO:0000256" key="4">
    <source>
        <dbReference type="ARBA" id="ARBA00004544"/>
    </source>
</evidence>
<comment type="similarity">
    <text evidence="7">Belongs to the glycosyltransferase 2 family. GalNAc-T subfamily.</text>
</comment>
<evidence type="ECO:0000256" key="25">
    <source>
        <dbReference type="ARBA" id="ARBA00023157"/>
    </source>
</evidence>
<dbReference type="PROSITE" id="PS00134">
    <property type="entry name" value="TRYPSIN_HIS"/>
    <property type="match status" value="1"/>
</dbReference>
<dbReference type="GO" id="GO:0006493">
    <property type="term" value="P:protein O-linked glycosylation"/>
    <property type="evidence" value="ECO:0007669"/>
    <property type="project" value="TreeGrafter"/>
</dbReference>
<evidence type="ECO:0000256" key="17">
    <source>
        <dbReference type="ARBA" id="ARBA00022734"/>
    </source>
</evidence>
<feature type="region of interest" description="Disordered" evidence="34">
    <location>
        <begin position="1069"/>
        <end position="1292"/>
    </location>
</feature>
<dbReference type="InterPro" id="IPR001173">
    <property type="entry name" value="Glyco_trans_2-like"/>
</dbReference>
<dbReference type="SMART" id="SM00020">
    <property type="entry name" value="Tryp_SPc"/>
    <property type="match status" value="1"/>
</dbReference>
<dbReference type="CDD" id="cd00190">
    <property type="entry name" value="Tryp_SPc"/>
    <property type="match status" value="1"/>
</dbReference>
<comment type="catalytic activity">
    <reaction evidence="28">
        <text>L-threonyl-[protein] + UDP-N-acetyl-alpha-D-galactosamine = a 3-O-[N-acetyl-alpha-D-galactosaminyl]-L-threonyl-[protein] + UDP + H(+)</text>
        <dbReference type="Rhea" id="RHEA:52424"/>
        <dbReference type="Rhea" id="RHEA-COMP:11060"/>
        <dbReference type="Rhea" id="RHEA-COMP:11689"/>
        <dbReference type="ChEBI" id="CHEBI:15378"/>
        <dbReference type="ChEBI" id="CHEBI:30013"/>
        <dbReference type="ChEBI" id="CHEBI:58223"/>
        <dbReference type="ChEBI" id="CHEBI:67138"/>
        <dbReference type="ChEBI" id="CHEBI:87075"/>
        <dbReference type="EC" id="2.4.1.41"/>
    </reaction>
</comment>
<dbReference type="Pfam" id="PF00535">
    <property type="entry name" value="Glycos_transf_2"/>
    <property type="match status" value="1"/>
</dbReference>
<evidence type="ECO:0000256" key="11">
    <source>
        <dbReference type="ARBA" id="ARBA00022670"/>
    </source>
</evidence>
<evidence type="ECO:0000259" key="37">
    <source>
        <dbReference type="PROSITE" id="PS50240"/>
    </source>
</evidence>
<keyword evidence="21 35" id="KW-1133">Transmembrane helix</keyword>
<dbReference type="Pfam" id="PF00089">
    <property type="entry name" value="Trypsin"/>
    <property type="match status" value="1"/>
</dbReference>
<dbReference type="PROSITE" id="PS51021">
    <property type="entry name" value="BAR"/>
    <property type="match status" value="1"/>
</dbReference>
<feature type="region of interest" description="Disordered" evidence="34">
    <location>
        <begin position="94"/>
        <end position="115"/>
    </location>
</feature>
<comment type="pathway">
    <text evidence="6">Protein modification; protein glycosylation.</text>
</comment>
<evidence type="ECO:0000256" key="36">
    <source>
        <dbReference type="SAM" id="SignalP"/>
    </source>
</evidence>
<dbReference type="CDD" id="cd02510">
    <property type="entry name" value="pp-GalNAc-T"/>
    <property type="match status" value="1"/>
</dbReference>
<dbReference type="Gene3D" id="2.80.10.50">
    <property type="match status" value="1"/>
</dbReference>
<keyword evidence="15" id="KW-0479">Metal-binding</keyword>
<evidence type="ECO:0000256" key="21">
    <source>
        <dbReference type="ARBA" id="ARBA00022989"/>
    </source>
</evidence>
<dbReference type="InterPro" id="IPR027267">
    <property type="entry name" value="AH/BAR_dom_sf"/>
</dbReference>
<keyword evidence="16 36" id="KW-0732">Signal</keyword>
<keyword evidence="25" id="KW-1015">Disulfide bond</keyword>
<dbReference type="GO" id="GO:0005938">
    <property type="term" value="C:cell cortex"/>
    <property type="evidence" value="ECO:0007669"/>
    <property type="project" value="UniProtKB-SubCell"/>
</dbReference>
<evidence type="ECO:0000256" key="30">
    <source>
        <dbReference type="ARBA" id="ARBA00060370"/>
    </source>
</evidence>
<feature type="compositionally biased region" description="Low complexity" evidence="34">
    <location>
        <begin position="1069"/>
        <end position="1113"/>
    </location>
</feature>
<dbReference type="GO" id="GO:0004252">
    <property type="term" value="F:serine-type endopeptidase activity"/>
    <property type="evidence" value="ECO:0007669"/>
    <property type="project" value="InterPro"/>
</dbReference>
<evidence type="ECO:0000256" key="26">
    <source>
        <dbReference type="ARBA" id="ARBA00023180"/>
    </source>
</evidence>
<dbReference type="Pfam" id="PF03114">
    <property type="entry name" value="BAR"/>
    <property type="match status" value="1"/>
</dbReference>
<dbReference type="SUPFAM" id="SSF53448">
    <property type="entry name" value="Nucleotide-diphospho-sugar transferases"/>
    <property type="match status" value="1"/>
</dbReference>
<keyword evidence="10" id="KW-0964">Secreted</keyword>
<protein>
    <recommendedName>
        <fullName evidence="31">Bridging integrator 2</fullName>
        <ecNumber evidence="8">2.4.1.41</ecNumber>
    </recommendedName>
</protein>
<dbReference type="GO" id="GO:0000139">
    <property type="term" value="C:Golgi membrane"/>
    <property type="evidence" value="ECO:0007669"/>
    <property type="project" value="UniProtKB-SubCell"/>
</dbReference>
<dbReference type="PANTHER" id="PTHR11675">
    <property type="entry name" value="N-ACETYLGALACTOSAMINYLTRANSFERASE"/>
    <property type="match status" value="1"/>
</dbReference>
<keyword evidence="26" id="KW-0325">Glycoprotein</keyword>
<keyword evidence="11 32" id="KW-0645">Protease</keyword>
<dbReference type="InterPro" id="IPR046984">
    <property type="entry name" value="BAR_Bin2"/>
</dbReference>
<keyword evidence="27" id="KW-0464">Manganese</keyword>
<name>A0A8J6GG62_MICOH</name>
<dbReference type="InterPro" id="IPR001254">
    <property type="entry name" value="Trypsin_dom"/>
</dbReference>
<proteinExistence type="inferred from homology"/>
<keyword evidence="22" id="KW-0333">Golgi apparatus</keyword>
<keyword evidence="18 32" id="KW-0378">Hydrolase</keyword>
<sequence length="1492" mass="166295">MPLRLAMLGSAVMFFLFIRQKEVSKREHQAMEKPWLKSLVGQKDHVLDLMLGAVNNIRDAMPKLQIRAPDPQQTQLSTNHSCLPGFYTPAELKPFWERPPQDPSSPGADGKPFQKKEWTPLETQEKEEGYKKHCFNAFASDRISLQRSLGSDTRPPECVDQRFRRCPPLPTTSVIIVFHNEAWSTLLRTVYSVLHTSPAILLKEIILVDDASTEEYLKERLEQYVQQLQIVRVVRQPERKGLITARLLGASVAQAEVLTFLDAHCECFHGWLEPLLARIAEDKTVVVSPDIVTIDLNTFRFSRPSQKGKAHSRGNFDWSLTFGWELLPEHEKQRRKDETYPIKSPTFAGGLFSISKAYFEHIGTYDSQMEIWGGENVEMSFRVWQCGGQLEIIPCSVVGHVFRTKSPHTFPKGTSVIARNQVRLAEVWMDSYKKLFYRRNLQAAKMVQENNFGDISERLQLREQLHCHNFSWYLHNVYPEMFVPDLNPTFYGALSYPAHTQLSYPAHAQLSYPAHAQLSYPASPLLTFVQIKNLGTNQCLDVGENNHGGKPLIMYVCHNLGGNQYFEYTSQRDLRHNIGKQLCLHASASTLGLRSCRFTGKNSEVPKDEEWELTQISLQYRDGGLWYHTCGGTLIRRNWVMTAAHCVDSQMTFPFRVAVGDHNLSQNDGTEQLVSVQKVVVHPNWNRNNVTAGYDIALLRLAQSVPLNNYVQLGVLPQEGSTLANNTPCYITGWGKTQTNGQVSQTLQQAYLPSMDYAICSSSSYWGPMVKRTMVCAGGDGIRSGCQGDSGGPLHCLVNGQYSVHGVTSFVSSLGCKVSRKPTVFTRVSAYISWMNTVLQKLGKTVETKDERFEQSASNFYQQQAEGYKLYKDLKSFLSAVKVMHESSKRVSETLQEVYSSDWDGHEELKAIVGNNDLLWEDYEEKLADQALRTMENYVAQFSEVKERIAKRGRKLVDYDSARHHLEAVQNAKKKDEAKTAKAEEEFSKAQGVFEDLNQELLEELPVLYNSRIGCYVTVFQNISNLRDVFYREMSKLNHSLYEVMSKLEKQHSNKVFVVKGLSSSSRRSLVISPPVRTSTASSPVTSPTSPSALSVTSESESVSATGAALASEAADEEESCESKGSLKDEEVEEGQSEARSSEGEEPLPACNGPTQAPPSPASQEEAALCSPAPSLGRGQTLTEQPSPQEVVLRTRTASEGAEQSRKGASVQRMSAPPSRPPPPKAPPSPRLASGSGPHSPPASGEGSPRSPRVSLEASSNPEAPEKPLRTPEALEKENTGSPSPEEPCASSTMSTIQATLLYSVHHRTWFLLGLCSFTKVRMLTAKTSRYFRTKAMSFTSVQIQEKTLSQHLSFRKSRPPDQSLLVLLVGLSAVQSDDRTCGVSTVELVLPRSVPSVPSAVPGEAELMTTPVLQAHETLSPQAEEASTALIAVVITVVFLTLLSVVTLIFFYLYKNKGSYVTYEPAEGEPSTILQMESDSAKGREKEEYFI</sequence>
<evidence type="ECO:0000256" key="27">
    <source>
        <dbReference type="ARBA" id="ARBA00023211"/>
    </source>
</evidence>
<dbReference type="GO" id="GO:0004653">
    <property type="term" value="F:polypeptide N-acetylgalactosaminyltransferase activity"/>
    <property type="evidence" value="ECO:0007669"/>
    <property type="project" value="UniProtKB-EC"/>
</dbReference>
<evidence type="ECO:0000313" key="40">
    <source>
        <dbReference type="Proteomes" id="UP000710432"/>
    </source>
</evidence>
<dbReference type="GO" id="GO:0046872">
    <property type="term" value="F:metal ion binding"/>
    <property type="evidence" value="ECO:0007669"/>
    <property type="project" value="UniProtKB-KW"/>
</dbReference>
<dbReference type="EMBL" id="JAATJU010022430">
    <property type="protein sequence ID" value="KAH0510645.1"/>
    <property type="molecule type" value="Genomic_DNA"/>
</dbReference>
<keyword evidence="20" id="KW-0735">Signal-anchor</keyword>
<accession>A0A8J6GG62</accession>
<evidence type="ECO:0000256" key="2">
    <source>
        <dbReference type="ARBA" id="ARBA00004231"/>
    </source>
</evidence>
<dbReference type="InterPro" id="IPR043504">
    <property type="entry name" value="Peptidase_S1_PA_chymotrypsin"/>
</dbReference>
<evidence type="ECO:0000256" key="29">
    <source>
        <dbReference type="ARBA" id="ARBA00052209"/>
    </source>
</evidence>
<dbReference type="Gene3D" id="3.90.550.10">
    <property type="entry name" value="Spore Coat Polysaccharide Biosynthesis Protein SpsA, Chain A"/>
    <property type="match status" value="1"/>
</dbReference>
<comment type="subcellular location">
    <subcellularLocation>
        <location evidence="2">Cell projection</location>
        <location evidence="2">Phagocytic cup</location>
    </subcellularLocation>
    <subcellularLocation>
        <location evidence="30">Cell projection</location>
        <location evidence="30">Podosome membrane</location>
        <topology evidence="30">Peripheral membrane protein</topology>
        <orientation evidence="30">Cytoplasmic side</orientation>
    </subcellularLocation>
    <subcellularLocation>
        <location evidence="4">Cytoplasm</location>
        <location evidence="4">Cell cortex</location>
    </subcellularLocation>
    <subcellularLocation>
        <location evidence="3">Golgi apparatus membrane</location>
        <topology evidence="3">Single-pass type II membrane protein</topology>
    </subcellularLocation>
    <subcellularLocation>
        <location evidence="5">Secreted</location>
    </subcellularLocation>
</comment>
<feature type="compositionally biased region" description="Polar residues" evidence="34">
    <location>
        <begin position="1178"/>
        <end position="1188"/>
    </location>
</feature>
<dbReference type="GO" id="GO:0005576">
    <property type="term" value="C:extracellular region"/>
    <property type="evidence" value="ECO:0007669"/>
    <property type="project" value="UniProtKB-SubCell"/>
</dbReference>
<keyword evidence="19 32" id="KW-0720">Serine protease</keyword>
<keyword evidence="24" id="KW-0865">Zymogen</keyword>
<feature type="coiled-coil region" evidence="33">
    <location>
        <begin position="966"/>
        <end position="1000"/>
    </location>
</feature>
<dbReference type="Proteomes" id="UP000710432">
    <property type="component" value="Unassembled WGS sequence"/>
</dbReference>
<dbReference type="InterPro" id="IPR045885">
    <property type="entry name" value="GalNAc-T"/>
</dbReference>
<dbReference type="InterPro" id="IPR000772">
    <property type="entry name" value="Ricin_B_lectin"/>
</dbReference>
<dbReference type="InterPro" id="IPR004148">
    <property type="entry name" value="BAR_dom"/>
</dbReference>
<evidence type="ECO:0000256" key="1">
    <source>
        <dbReference type="ARBA" id="ARBA00001936"/>
    </source>
</evidence>
<feature type="compositionally biased region" description="Pro residues" evidence="34">
    <location>
        <begin position="1218"/>
        <end position="1230"/>
    </location>
</feature>
<feature type="transmembrane region" description="Helical" evidence="35">
    <location>
        <begin position="1430"/>
        <end position="1455"/>
    </location>
</feature>
<evidence type="ECO:0000256" key="31">
    <source>
        <dbReference type="ARBA" id="ARBA00072987"/>
    </source>
</evidence>
<dbReference type="GO" id="GO:0030246">
    <property type="term" value="F:carbohydrate binding"/>
    <property type="evidence" value="ECO:0007669"/>
    <property type="project" value="UniProtKB-KW"/>
</dbReference>
<evidence type="ECO:0000256" key="24">
    <source>
        <dbReference type="ARBA" id="ARBA00023145"/>
    </source>
</evidence>
<dbReference type="InterPro" id="IPR035992">
    <property type="entry name" value="Ricin_B-like_lectins"/>
</dbReference>
<evidence type="ECO:0000256" key="22">
    <source>
        <dbReference type="ARBA" id="ARBA00023034"/>
    </source>
</evidence>
<dbReference type="CDD" id="cd07612">
    <property type="entry name" value="BAR_Bin2"/>
    <property type="match status" value="1"/>
</dbReference>
<keyword evidence="13" id="KW-0808">Transferase</keyword>
<evidence type="ECO:0000256" key="28">
    <source>
        <dbReference type="ARBA" id="ARBA00050905"/>
    </source>
</evidence>
<feature type="domain" description="Peptidase S1" evidence="37">
    <location>
        <begin position="615"/>
        <end position="840"/>
    </location>
</feature>
<dbReference type="PROSITE" id="PS50240">
    <property type="entry name" value="TRYPSIN_DOM"/>
    <property type="match status" value="1"/>
</dbReference>
<evidence type="ECO:0000256" key="9">
    <source>
        <dbReference type="ARBA" id="ARBA00022490"/>
    </source>
</evidence>
<evidence type="ECO:0000256" key="10">
    <source>
        <dbReference type="ARBA" id="ARBA00022525"/>
    </source>
</evidence>
<evidence type="ECO:0000259" key="38">
    <source>
        <dbReference type="PROSITE" id="PS51021"/>
    </source>
</evidence>
<evidence type="ECO:0000256" key="34">
    <source>
        <dbReference type="SAM" id="MobiDB-lite"/>
    </source>
</evidence>
<dbReference type="Gene3D" id="2.40.10.10">
    <property type="entry name" value="Trypsin-like serine proteases"/>
    <property type="match status" value="2"/>
</dbReference>
<evidence type="ECO:0000256" key="14">
    <source>
        <dbReference type="ARBA" id="ARBA00022692"/>
    </source>
</evidence>
<evidence type="ECO:0000256" key="18">
    <source>
        <dbReference type="ARBA" id="ARBA00022801"/>
    </source>
</evidence>
<feature type="compositionally biased region" description="Low complexity" evidence="34">
    <location>
        <begin position="1231"/>
        <end position="1249"/>
    </location>
</feature>
<evidence type="ECO:0000256" key="23">
    <source>
        <dbReference type="ARBA" id="ARBA00023136"/>
    </source>
</evidence>
<dbReference type="InterPro" id="IPR048886">
    <property type="entry name" value="Bin2_C"/>
</dbReference>
<dbReference type="SMART" id="SM00458">
    <property type="entry name" value="RICIN"/>
    <property type="match status" value="1"/>
</dbReference>
<evidence type="ECO:0000256" key="20">
    <source>
        <dbReference type="ARBA" id="ARBA00022968"/>
    </source>
</evidence>
<evidence type="ECO:0000256" key="15">
    <source>
        <dbReference type="ARBA" id="ARBA00022723"/>
    </source>
</evidence>
<comment type="cofactor">
    <cofactor evidence="1">
        <name>Mn(2+)</name>
        <dbReference type="ChEBI" id="CHEBI:29035"/>
    </cofactor>
</comment>
<dbReference type="FunFam" id="2.40.10.10:FF:000017">
    <property type="entry name" value="Chymotrypsin-like elastase family member 1"/>
    <property type="match status" value="1"/>
</dbReference>
<dbReference type="InterPro" id="IPR029044">
    <property type="entry name" value="Nucleotide-diphossugar_trans"/>
</dbReference>
<evidence type="ECO:0000256" key="7">
    <source>
        <dbReference type="ARBA" id="ARBA00005680"/>
    </source>
</evidence>
<gene>
    <name evidence="39" type="ORF">LTLLF_153630</name>
</gene>
<evidence type="ECO:0000256" key="5">
    <source>
        <dbReference type="ARBA" id="ARBA00004613"/>
    </source>
</evidence>
<dbReference type="UniPathway" id="UPA00378"/>
<dbReference type="Pfam" id="PF21532">
    <property type="entry name" value="Bin2_C"/>
    <property type="match status" value="1"/>
</dbReference>
<comment type="caution">
    <text evidence="39">The sequence shown here is derived from an EMBL/GenBank/DDBJ whole genome shotgun (WGS) entry which is preliminary data.</text>
</comment>
<dbReference type="GO" id="GO:0042995">
    <property type="term" value="C:cell projection"/>
    <property type="evidence" value="ECO:0007669"/>
    <property type="project" value="UniProtKB-SubCell"/>
</dbReference>
<evidence type="ECO:0000256" key="6">
    <source>
        <dbReference type="ARBA" id="ARBA00004922"/>
    </source>
</evidence>
<evidence type="ECO:0000256" key="19">
    <source>
        <dbReference type="ARBA" id="ARBA00022825"/>
    </source>
</evidence>
<dbReference type="PRINTS" id="PR01251">
    <property type="entry name" value="AMPHIPHYSIN"/>
</dbReference>
<keyword evidence="33" id="KW-0175">Coiled coil</keyword>
<feature type="signal peptide" evidence="36">
    <location>
        <begin position="1"/>
        <end position="20"/>
    </location>
</feature>
<dbReference type="PROSITE" id="PS00135">
    <property type="entry name" value="TRYPSIN_SER"/>
    <property type="match status" value="1"/>
</dbReference>
<dbReference type="InterPro" id="IPR009003">
    <property type="entry name" value="Peptidase_S1_PA"/>
</dbReference>
<dbReference type="GO" id="GO:0001891">
    <property type="term" value="C:phagocytic cup"/>
    <property type="evidence" value="ECO:0007669"/>
    <property type="project" value="UniProtKB-SubCell"/>
</dbReference>
<dbReference type="PROSITE" id="PS50231">
    <property type="entry name" value="RICIN_B_LECTIN"/>
    <property type="match status" value="1"/>
</dbReference>
<feature type="compositionally biased region" description="Basic and acidic residues" evidence="34">
    <location>
        <begin position="1264"/>
        <end position="1279"/>
    </location>
</feature>
<dbReference type="InterPro" id="IPR018114">
    <property type="entry name" value="TRYPSIN_HIS"/>
</dbReference>
<keyword evidence="17" id="KW-0430">Lectin</keyword>
<evidence type="ECO:0000256" key="16">
    <source>
        <dbReference type="ARBA" id="ARBA00022729"/>
    </source>
</evidence>
<feature type="chain" id="PRO_5035294680" description="Bridging integrator 2" evidence="36">
    <location>
        <begin position="21"/>
        <end position="1492"/>
    </location>
</feature>
<evidence type="ECO:0000256" key="33">
    <source>
        <dbReference type="SAM" id="Coils"/>
    </source>
</evidence>
<evidence type="ECO:0000256" key="32">
    <source>
        <dbReference type="RuleBase" id="RU363034"/>
    </source>
</evidence>
<evidence type="ECO:0000256" key="3">
    <source>
        <dbReference type="ARBA" id="ARBA00004323"/>
    </source>
</evidence>
<dbReference type="FunFam" id="2.40.10.10:FF:000122">
    <property type="entry name" value="Chymotrypsin-like elastase family member 1"/>
    <property type="match status" value="1"/>
</dbReference>
<evidence type="ECO:0000256" key="35">
    <source>
        <dbReference type="SAM" id="Phobius"/>
    </source>
</evidence>
<evidence type="ECO:0000256" key="13">
    <source>
        <dbReference type="ARBA" id="ARBA00022679"/>
    </source>
</evidence>
<dbReference type="SUPFAM" id="SSF50494">
    <property type="entry name" value="Trypsin-like serine proteases"/>
    <property type="match status" value="1"/>
</dbReference>
<dbReference type="FunFam" id="1.20.1270.60:FF:000167">
    <property type="entry name" value="Bridging integrator 2"/>
    <property type="match status" value="1"/>
</dbReference>
<feature type="domain" description="BAR" evidence="38">
    <location>
        <begin position="838"/>
        <end position="1054"/>
    </location>
</feature>
<dbReference type="EC" id="2.4.1.41" evidence="8"/>
<reference evidence="39" key="1">
    <citation type="submission" date="2020-03" db="EMBL/GenBank/DDBJ databases">
        <title>Studies in the Genomics of Life Span.</title>
        <authorList>
            <person name="Glass D."/>
        </authorList>
    </citation>
    <scope>NUCLEOTIDE SEQUENCE</scope>
    <source>
        <strain evidence="39">LTLLF</strain>
        <tissue evidence="39">Muscle</tissue>
    </source>
</reference>
<evidence type="ECO:0000256" key="8">
    <source>
        <dbReference type="ARBA" id="ARBA00012644"/>
    </source>
</evidence>
<keyword evidence="23 35" id="KW-0472">Membrane</keyword>
<dbReference type="SUPFAM" id="SSF103657">
    <property type="entry name" value="BAR/IMD domain-like"/>
    <property type="match status" value="1"/>
</dbReference>
<dbReference type="Pfam" id="PF00652">
    <property type="entry name" value="Ricin_B_lectin"/>
    <property type="match status" value="1"/>
</dbReference>
<dbReference type="PANTHER" id="PTHR11675:SF58">
    <property type="entry name" value="POLYPEPTIDE N-ACETYLGALACTOSAMINYLTRANSFERASE 6"/>
    <property type="match status" value="1"/>
</dbReference>
<dbReference type="InterPro" id="IPR033116">
    <property type="entry name" value="TRYPSIN_SER"/>
</dbReference>
<dbReference type="SMART" id="SM00721">
    <property type="entry name" value="BAR"/>
    <property type="match status" value="1"/>
</dbReference>
<evidence type="ECO:0000256" key="12">
    <source>
        <dbReference type="ARBA" id="ARBA00022676"/>
    </source>
</evidence>
<organism evidence="39 40">
    <name type="scientific">Microtus ochrogaster</name>
    <name type="common">Prairie vole</name>
    <dbReference type="NCBI Taxonomy" id="79684"/>
    <lineage>
        <taxon>Eukaryota</taxon>
        <taxon>Metazoa</taxon>
        <taxon>Chordata</taxon>
        <taxon>Craniata</taxon>
        <taxon>Vertebrata</taxon>
        <taxon>Euteleostomi</taxon>
        <taxon>Mammalia</taxon>
        <taxon>Eutheria</taxon>
        <taxon>Euarchontoglires</taxon>
        <taxon>Glires</taxon>
        <taxon>Rodentia</taxon>
        <taxon>Myomorpha</taxon>
        <taxon>Muroidea</taxon>
        <taxon>Cricetidae</taxon>
        <taxon>Arvicolinae</taxon>
        <taxon>Microtus</taxon>
    </lineage>
</organism>
<dbReference type="SUPFAM" id="SSF50370">
    <property type="entry name" value="Ricin B-like lectins"/>
    <property type="match status" value="1"/>
</dbReference>
<comment type="catalytic activity">
    <reaction evidence="29">
        <text>L-seryl-[protein] + UDP-N-acetyl-alpha-D-galactosamine = a 3-O-[N-acetyl-alpha-D-galactosaminyl]-L-seryl-[protein] + UDP + H(+)</text>
        <dbReference type="Rhea" id="RHEA:23956"/>
        <dbReference type="Rhea" id="RHEA-COMP:9863"/>
        <dbReference type="Rhea" id="RHEA-COMP:12788"/>
        <dbReference type="ChEBI" id="CHEBI:15378"/>
        <dbReference type="ChEBI" id="CHEBI:29999"/>
        <dbReference type="ChEBI" id="CHEBI:53604"/>
        <dbReference type="ChEBI" id="CHEBI:58223"/>
        <dbReference type="ChEBI" id="CHEBI:67138"/>
        <dbReference type="EC" id="2.4.1.41"/>
    </reaction>
</comment>
<dbReference type="FunFam" id="3.90.550.10:FF:000039">
    <property type="entry name" value="Polypeptide N-acetylgalactosaminyltransferase"/>
    <property type="match status" value="1"/>
</dbReference>